<name>A0A433XH38_9BACL</name>
<organism evidence="14 15">
    <name type="scientific">Paenibacillus zeisoli</name>
    <dbReference type="NCBI Taxonomy" id="2496267"/>
    <lineage>
        <taxon>Bacteria</taxon>
        <taxon>Bacillati</taxon>
        <taxon>Bacillota</taxon>
        <taxon>Bacilli</taxon>
        <taxon>Bacillales</taxon>
        <taxon>Paenibacillaceae</taxon>
        <taxon>Paenibacillus</taxon>
    </lineage>
</organism>
<dbReference type="Gene3D" id="1.10.3730.20">
    <property type="match status" value="1"/>
</dbReference>
<keyword evidence="5" id="KW-0997">Cell inner membrane</keyword>
<evidence type="ECO:0000256" key="7">
    <source>
        <dbReference type="ARBA" id="ARBA00022692"/>
    </source>
</evidence>
<keyword evidence="8" id="KW-0448">Lipopolysaccharide biosynthesis</keyword>
<dbReference type="GO" id="GO:0009103">
    <property type="term" value="P:lipopolysaccharide biosynthetic process"/>
    <property type="evidence" value="ECO:0007669"/>
    <property type="project" value="UniProtKB-KW"/>
</dbReference>
<evidence type="ECO:0000256" key="8">
    <source>
        <dbReference type="ARBA" id="ARBA00022985"/>
    </source>
</evidence>
<evidence type="ECO:0000259" key="13">
    <source>
        <dbReference type="Pfam" id="PF00892"/>
    </source>
</evidence>
<dbReference type="PANTHER" id="PTHR30561:SF9">
    <property type="entry name" value="4-AMINO-4-DEOXY-L-ARABINOSE-PHOSPHOUNDECAPRENOL FLIPPASE SUBUNIT ARNF-RELATED"/>
    <property type="match status" value="1"/>
</dbReference>
<evidence type="ECO:0000256" key="9">
    <source>
        <dbReference type="ARBA" id="ARBA00022989"/>
    </source>
</evidence>
<protein>
    <recommendedName>
        <fullName evidence="13">EamA domain-containing protein</fullName>
    </recommendedName>
</protein>
<comment type="subcellular location">
    <subcellularLocation>
        <location evidence="1">Cell membrane</location>
        <topology evidence="1">Multi-pass membrane protein</topology>
    </subcellularLocation>
</comment>
<reference evidence="14 15" key="1">
    <citation type="submission" date="2018-12" db="EMBL/GenBank/DDBJ databases">
        <authorList>
            <person name="Sun L."/>
            <person name="Chen Z."/>
        </authorList>
    </citation>
    <scope>NUCLEOTIDE SEQUENCE [LARGE SCALE GENOMIC DNA]</scope>
    <source>
        <strain evidence="14 15">3-5-3</strain>
    </source>
</reference>
<comment type="caution">
    <text evidence="14">The sequence shown here is derived from an EMBL/GenBank/DDBJ whole genome shotgun (WGS) entry which is preliminary data.</text>
</comment>
<keyword evidence="3" id="KW-1003">Cell membrane</keyword>
<dbReference type="InterPro" id="IPR000390">
    <property type="entry name" value="Small_drug/metabolite_transptr"/>
</dbReference>
<accession>A0A433XH38</accession>
<keyword evidence="15" id="KW-1185">Reference proteome</keyword>
<dbReference type="PANTHER" id="PTHR30561">
    <property type="entry name" value="SMR FAMILY PROTON-DEPENDENT DRUG EFFLUX TRANSPORTER SUGE"/>
    <property type="match status" value="1"/>
</dbReference>
<evidence type="ECO:0000256" key="6">
    <source>
        <dbReference type="ARBA" id="ARBA00022556"/>
    </source>
</evidence>
<comment type="similarity">
    <text evidence="2">Belongs to the EamA transporter family.</text>
</comment>
<gene>
    <name evidence="14" type="ORF">EJP77_06945</name>
</gene>
<dbReference type="AlphaFoldDB" id="A0A433XH38"/>
<dbReference type="SUPFAM" id="SSF103481">
    <property type="entry name" value="Multidrug resistance efflux transporter EmrE"/>
    <property type="match status" value="1"/>
</dbReference>
<dbReference type="GO" id="GO:0005886">
    <property type="term" value="C:plasma membrane"/>
    <property type="evidence" value="ECO:0007669"/>
    <property type="project" value="UniProtKB-SubCell"/>
</dbReference>
<keyword evidence="7 12" id="KW-0812">Transmembrane</keyword>
<dbReference type="GO" id="GO:0022857">
    <property type="term" value="F:transmembrane transporter activity"/>
    <property type="evidence" value="ECO:0007669"/>
    <property type="project" value="InterPro"/>
</dbReference>
<evidence type="ECO:0000256" key="2">
    <source>
        <dbReference type="ARBA" id="ARBA00007362"/>
    </source>
</evidence>
<proteinExistence type="inferred from homology"/>
<keyword evidence="6" id="KW-0441">Lipid A biosynthesis</keyword>
<feature type="domain" description="EamA" evidence="13">
    <location>
        <begin position="6"/>
        <end position="116"/>
    </location>
</feature>
<feature type="transmembrane region" description="Helical" evidence="12">
    <location>
        <begin position="100"/>
        <end position="117"/>
    </location>
</feature>
<evidence type="ECO:0000256" key="4">
    <source>
        <dbReference type="ARBA" id="ARBA00022516"/>
    </source>
</evidence>
<dbReference type="RefSeq" id="WP_127198494.1">
    <property type="nucleotide sequence ID" value="NZ_RZNX01000002.1"/>
</dbReference>
<dbReference type="InterPro" id="IPR037185">
    <property type="entry name" value="EmrE-like"/>
</dbReference>
<keyword evidence="9 12" id="KW-1133">Transmembrane helix</keyword>
<evidence type="ECO:0000256" key="12">
    <source>
        <dbReference type="SAM" id="Phobius"/>
    </source>
</evidence>
<feature type="transmembrane region" description="Helical" evidence="12">
    <location>
        <begin position="7"/>
        <end position="24"/>
    </location>
</feature>
<evidence type="ECO:0000256" key="1">
    <source>
        <dbReference type="ARBA" id="ARBA00004651"/>
    </source>
</evidence>
<dbReference type="Proteomes" id="UP000272464">
    <property type="component" value="Unassembled WGS sequence"/>
</dbReference>
<dbReference type="InterPro" id="IPR000620">
    <property type="entry name" value="EamA_dom"/>
</dbReference>
<evidence type="ECO:0000313" key="14">
    <source>
        <dbReference type="EMBL" id="RUT33379.1"/>
    </source>
</evidence>
<keyword evidence="11 12" id="KW-0472">Membrane</keyword>
<dbReference type="EMBL" id="RZNX01000002">
    <property type="protein sequence ID" value="RUT33379.1"/>
    <property type="molecule type" value="Genomic_DNA"/>
</dbReference>
<evidence type="ECO:0000313" key="15">
    <source>
        <dbReference type="Proteomes" id="UP000272464"/>
    </source>
</evidence>
<evidence type="ECO:0000256" key="10">
    <source>
        <dbReference type="ARBA" id="ARBA00023098"/>
    </source>
</evidence>
<keyword evidence="4" id="KW-0444">Lipid biosynthesis</keyword>
<evidence type="ECO:0000256" key="3">
    <source>
        <dbReference type="ARBA" id="ARBA00022475"/>
    </source>
</evidence>
<keyword evidence="10" id="KW-0443">Lipid metabolism</keyword>
<evidence type="ECO:0000256" key="11">
    <source>
        <dbReference type="ARBA" id="ARBA00023136"/>
    </source>
</evidence>
<dbReference type="Pfam" id="PF00892">
    <property type="entry name" value="EamA"/>
    <property type="match status" value="1"/>
</dbReference>
<dbReference type="OrthoDB" id="513492at2"/>
<sequence>MDKMISYAYLLGNILLLVTGQILFKIGLQKNGGLSGMGQWAKLIFSPTILGGLALYGIATLLWFAVLNRLPLTVAYPMQSLAYVFAMVAAYFIFGEVITVTKIAGVAVILVGVYLLAK</sequence>
<feature type="transmembrane region" description="Helical" evidence="12">
    <location>
        <begin position="44"/>
        <end position="67"/>
    </location>
</feature>
<evidence type="ECO:0000256" key="5">
    <source>
        <dbReference type="ARBA" id="ARBA00022519"/>
    </source>
</evidence>
<feature type="transmembrane region" description="Helical" evidence="12">
    <location>
        <begin position="74"/>
        <end position="94"/>
    </location>
</feature>